<dbReference type="InterPro" id="IPR027385">
    <property type="entry name" value="Beta-barrel_OMP"/>
</dbReference>
<dbReference type="STRING" id="563176.SAMN04488090_0882"/>
<organism evidence="4 5">
    <name type="scientific">Siphonobacter aquaeclarae</name>
    <dbReference type="NCBI Taxonomy" id="563176"/>
    <lineage>
        <taxon>Bacteria</taxon>
        <taxon>Pseudomonadati</taxon>
        <taxon>Bacteroidota</taxon>
        <taxon>Cytophagia</taxon>
        <taxon>Cytophagales</taxon>
        <taxon>Cytophagaceae</taxon>
        <taxon>Siphonobacter</taxon>
    </lineage>
</organism>
<protein>
    <submittedName>
        <fullName evidence="4">Outer membrane protein beta-barrel domain-containing protein</fullName>
    </submittedName>
</protein>
<keyword evidence="1 2" id="KW-0732">Signal</keyword>
<feature type="chain" id="PRO_5011764546" evidence="2">
    <location>
        <begin position="19"/>
        <end position="189"/>
    </location>
</feature>
<dbReference type="AlphaFoldDB" id="A0A1G9K6E0"/>
<dbReference type="Proteomes" id="UP000198901">
    <property type="component" value="Unassembled WGS sequence"/>
</dbReference>
<evidence type="ECO:0000313" key="5">
    <source>
        <dbReference type="Proteomes" id="UP000198901"/>
    </source>
</evidence>
<dbReference type="Pfam" id="PF13505">
    <property type="entry name" value="OMP_b-brl"/>
    <property type="match status" value="1"/>
</dbReference>
<feature type="signal peptide" evidence="2">
    <location>
        <begin position="1"/>
        <end position="18"/>
    </location>
</feature>
<feature type="domain" description="Outer membrane protein beta-barrel" evidence="3">
    <location>
        <begin position="5"/>
        <end position="185"/>
    </location>
</feature>
<proteinExistence type="predicted"/>
<evidence type="ECO:0000256" key="2">
    <source>
        <dbReference type="SAM" id="SignalP"/>
    </source>
</evidence>
<sequence>MKKIAFLLCLAASSPAWSQGFHLGAKAGANLAKIAGTPYSDQFQLGYQLGGYVAVDFVKSLGVQGEVLFNQSNTRVADNFGSVFQNIGSDKKKLNYLSIPVLLRINPSENFTIHLGPQYSILMNPDDNLLKNGQNAFKKGDLSGVAGVQFSLGFLQLYGRYTLGLSDIDNIQDKGRSQQIQFGVGIGIF</sequence>
<gene>
    <name evidence="4" type="ORF">SAMN04488090_0882</name>
</gene>
<evidence type="ECO:0000313" key="4">
    <source>
        <dbReference type="EMBL" id="SDL44813.1"/>
    </source>
</evidence>
<evidence type="ECO:0000256" key="1">
    <source>
        <dbReference type="ARBA" id="ARBA00022729"/>
    </source>
</evidence>
<name>A0A1G9K6E0_9BACT</name>
<reference evidence="4 5" key="1">
    <citation type="submission" date="2016-10" db="EMBL/GenBank/DDBJ databases">
        <authorList>
            <person name="de Groot N.N."/>
        </authorList>
    </citation>
    <scope>NUCLEOTIDE SEQUENCE [LARGE SCALE GENOMIC DNA]</scope>
    <source>
        <strain evidence="4 5">DSM 21668</strain>
    </source>
</reference>
<dbReference type="OrthoDB" id="947434at2"/>
<dbReference type="EMBL" id="FNGS01000002">
    <property type="protein sequence ID" value="SDL44813.1"/>
    <property type="molecule type" value="Genomic_DNA"/>
</dbReference>
<evidence type="ECO:0000259" key="3">
    <source>
        <dbReference type="Pfam" id="PF13505"/>
    </source>
</evidence>
<keyword evidence="5" id="KW-1185">Reference proteome</keyword>
<accession>A0A1G9K6E0</accession>
<dbReference type="RefSeq" id="WP_093198310.1">
    <property type="nucleotide sequence ID" value="NZ_FNGS01000002.1"/>
</dbReference>